<dbReference type="EMBL" id="AORV01000030">
    <property type="protein sequence ID" value="EMS72152.1"/>
    <property type="molecule type" value="Genomic_DNA"/>
</dbReference>
<accession>S0FK14</accession>
<evidence type="ECO:0000313" key="2">
    <source>
        <dbReference type="Proteomes" id="UP000014155"/>
    </source>
</evidence>
<protein>
    <recommendedName>
        <fullName evidence="3">Uracil-DNA glycosylase</fullName>
    </recommendedName>
</protein>
<sequence length="60" mass="6986">MAGKINCRNCKYHYITWDSNMPYGCKAFGFKTRQIPSLVVFQSSGKDCQAYEQKQKDSRK</sequence>
<dbReference type="AlphaFoldDB" id="S0FK14"/>
<dbReference type="eggNOG" id="ENOG5033AUC">
    <property type="taxonomic scope" value="Bacteria"/>
</dbReference>
<organism evidence="1 2">
    <name type="scientific">Ruminiclostridium cellobioparum subsp. termitidis CT1112</name>
    <dbReference type="NCBI Taxonomy" id="1195236"/>
    <lineage>
        <taxon>Bacteria</taxon>
        <taxon>Bacillati</taxon>
        <taxon>Bacillota</taxon>
        <taxon>Clostridia</taxon>
        <taxon>Eubacteriales</taxon>
        <taxon>Oscillospiraceae</taxon>
        <taxon>Ruminiclostridium</taxon>
    </lineage>
</organism>
<dbReference type="RefSeq" id="WP_004625406.1">
    <property type="nucleotide sequence ID" value="NZ_AORV01000030.1"/>
</dbReference>
<proteinExistence type="predicted"/>
<reference evidence="1 2" key="1">
    <citation type="journal article" date="2013" name="Genome Announc.">
        <title>Draft Genome Sequence of the Cellulolytic, Mesophilic, Anaerobic Bacterium Clostridium termitidis Strain CT1112 (DSM 5398).</title>
        <authorList>
            <person name="Lal S."/>
            <person name="Ramachandran U."/>
            <person name="Zhang X."/>
            <person name="Munir R."/>
            <person name="Sparling R."/>
            <person name="Levin D.B."/>
        </authorList>
    </citation>
    <scope>NUCLEOTIDE SEQUENCE [LARGE SCALE GENOMIC DNA]</scope>
    <source>
        <strain evidence="1 2">CT1112</strain>
    </source>
</reference>
<dbReference type="STRING" id="1195236.CTER_1878"/>
<dbReference type="Proteomes" id="UP000014155">
    <property type="component" value="Unassembled WGS sequence"/>
</dbReference>
<dbReference type="PATRIC" id="fig|1195236.3.peg.2199"/>
<comment type="caution">
    <text evidence="1">The sequence shown here is derived from an EMBL/GenBank/DDBJ whole genome shotgun (WGS) entry which is preliminary data.</text>
</comment>
<name>S0FK14_RUMCE</name>
<keyword evidence="2" id="KW-1185">Reference proteome</keyword>
<evidence type="ECO:0008006" key="3">
    <source>
        <dbReference type="Google" id="ProtNLM"/>
    </source>
</evidence>
<gene>
    <name evidence="1" type="ORF">CTER_1878</name>
</gene>
<evidence type="ECO:0000313" key="1">
    <source>
        <dbReference type="EMBL" id="EMS72152.1"/>
    </source>
</evidence>